<evidence type="ECO:0000313" key="2">
    <source>
        <dbReference type="Proteomes" id="UP000677611"/>
    </source>
</evidence>
<gene>
    <name evidence="1" type="ORF">J4P90_19875</name>
</gene>
<evidence type="ECO:0000313" key="1">
    <source>
        <dbReference type="EMBL" id="MBO1627446.1"/>
    </source>
</evidence>
<dbReference type="RefSeq" id="WP_208018772.1">
    <property type="nucleotide sequence ID" value="NZ_JAGDQJ010000024.1"/>
</dbReference>
<keyword evidence="2" id="KW-1185">Reference proteome</keyword>
<proteinExistence type="predicted"/>
<accession>A0ABS3P2M0</accession>
<organism evidence="1 2">
    <name type="scientific">Bacillus arachidis</name>
    <dbReference type="NCBI Taxonomy" id="2819290"/>
    <lineage>
        <taxon>Bacteria</taxon>
        <taxon>Bacillati</taxon>
        <taxon>Bacillota</taxon>
        <taxon>Bacilli</taxon>
        <taxon>Bacillales</taxon>
        <taxon>Bacillaceae</taxon>
        <taxon>Bacillus</taxon>
    </lineage>
</organism>
<dbReference type="EMBL" id="JAGDQJ010000024">
    <property type="protein sequence ID" value="MBO1627446.1"/>
    <property type="molecule type" value="Genomic_DNA"/>
</dbReference>
<name>A0ABS3P2M0_9BACI</name>
<comment type="caution">
    <text evidence="1">The sequence shown here is derived from an EMBL/GenBank/DDBJ whole genome shotgun (WGS) entry which is preliminary data.</text>
</comment>
<sequence>MFKINFKVFSETSSEEELNGEEGYFQIVIEEEEYGLFLPEEIDEFAVSIYWWFYYFLEALIILKNDNYVLISDIEKAETWLELRKEENNIYISKVKANKIESGGPVITNKLPDLTYPYWQNKKVNFILFENEMLNKSRIYIQKLKEINKSNNKDIIKLEELFNKADTQ</sequence>
<reference evidence="1 2" key="1">
    <citation type="submission" date="2021-03" db="EMBL/GenBank/DDBJ databases">
        <title>Identification of novel Bacillus strains.</title>
        <authorList>
            <person name="Xiao Z."/>
            <person name="Li Y."/>
            <person name="Shen J."/>
        </authorList>
    </citation>
    <scope>NUCLEOTIDE SEQUENCE [LARGE SCALE GENOMIC DNA]</scope>
    <source>
        <strain evidence="1 2">SY8</strain>
    </source>
</reference>
<dbReference type="Proteomes" id="UP000677611">
    <property type="component" value="Unassembled WGS sequence"/>
</dbReference>
<protein>
    <submittedName>
        <fullName evidence="1">Uncharacterized protein</fullName>
    </submittedName>
</protein>